<dbReference type="EMBL" id="NKCK01000363">
    <property type="protein sequence ID" value="RSL83897.1"/>
    <property type="molecule type" value="Genomic_DNA"/>
</dbReference>
<organism evidence="1 2">
    <name type="scientific">Fusarium oligoseptatum</name>
    <dbReference type="NCBI Taxonomy" id="2604345"/>
    <lineage>
        <taxon>Eukaryota</taxon>
        <taxon>Fungi</taxon>
        <taxon>Dikarya</taxon>
        <taxon>Ascomycota</taxon>
        <taxon>Pezizomycotina</taxon>
        <taxon>Sordariomycetes</taxon>
        <taxon>Hypocreomycetidae</taxon>
        <taxon>Hypocreales</taxon>
        <taxon>Nectriaceae</taxon>
        <taxon>Fusarium</taxon>
        <taxon>Fusarium solani species complex</taxon>
    </lineage>
</organism>
<accession>A0A428S254</accession>
<protein>
    <submittedName>
        <fullName evidence="1">Uncharacterized protein</fullName>
    </submittedName>
</protein>
<reference evidence="1 2" key="1">
    <citation type="submission" date="2017-06" db="EMBL/GenBank/DDBJ databases">
        <title>Comparative genomic analysis of Ambrosia Fusariam Clade fungi.</title>
        <authorList>
            <person name="Stajich J.E."/>
            <person name="Carrillo J."/>
            <person name="Kijimoto T."/>
            <person name="Eskalen A."/>
            <person name="O'Donnell K."/>
            <person name="Kasson M."/>
        </authorList>
    </citation>
    <scope>NUCLEOTIDE SEQUENCE [LARGE SCALE GENOMIC DNA]</scope>
    <source>
        <strain evidence="1 2">NRRL62579</strain>
    </source>
</reference>
<evidence type="ECO:0000313" key="2">
    <source>
        <dbReference type="Proteomes" id="UP000287144"/>
    </source>
</evidence>
<keyword evidence="2" id="KW-1185">Reference proteome</keyword>
<comment type="caution">
    <text evidence="1">The sequence shown here is derived from an EMBL/GenBank/DDBJ whole genome shotgun (WGS) entry which is preliminary data.</text>
</comment>
<proteinExistence type="predicted"/>
<gene>
    <name evidence="1" type="ORF">CEP52_016591</name>
</gene>
<sequence>MSSDNSEPTRLSQTLDIDLDTPAMRSRDLTVDLFEPCTPEAYREGLHYQITEIVRINERKEEPKAGNQWYLQEMEFQHEKYTLWTRLQDEQAEEFWWFLPWLFGQKAPKDWQPFFVWFQQKLTEPVANLAAVRALLAMAKELVFVTLMNAKHRNIYLERYPFAYDTIEDRYTHEHWVAEAKQWAAN</sequence>
<dbReference type="Proteomes" id="UP000287144">
    <property type="component" value="Unassembled WGS sequence"/>
</dbReference>
<name>A0A428S254_9HYPO</name>
<dbReference type="AlphaFoldDB" id="A0A428S254"/>
<evidence type="ECO:0000313" key="1">
    <source>
        <dbReference type="EMBL" id="RSL83897.1"/>
    </source>
</evidence>